<reference evidence="2" key="1">
    <citation type="submission" date="2023-04" db="EMBL/GenBank/DDBJ databases">
        <authorList>
            <person name="Vijverberg K."/>
            <person name="Xiong W."/>
            <person name="Schranz E."/>
        </authorList>
    </citation>
    <scope>NUCLEOTIDE SEQUENCE</scope>
</reference>
<dbReference type="Proteomes" id="UP001177003">
    <property type="component" value="Chromosome 0"/>
</dbReference>
<organism evidence="2 3">
    <name type="scientific">Lactuca saligna</name>
    <name type="common">Willowleaf lettuce</name>
    <dbReference type="NCBI Taxonomy" id="75948"/>
    <lineage>
        <taxon>Eukaryota</taxon>
        <taxon>Viridiplantae</taxon>
        <taxon>Streptophyta</taxon>
        <taxon>Embryophyta</taxon>
        <taxon>Tracheophyta</taxon>
        <taxon>Spermatophyta</taxon>
        <taxon>Magnoliopsida</taxon>
        <taxon>eudicotyledons</taxon>
        <taxon>Gunneridae</taxon>
        <taxon>Pentapetalae</taxon>
        <taxon>asterids</taxon>
        <taxon>campanulids</taxon>
        <taxon>Asterales</taxon>
        <taxon>Asteraceae</taxon>
        <taxon>Cichorioideae</taxon>
        <taxon>Cichorieae</taxon>
        <taxon>Lactucinae</taxon>
        <taxon>Lactuca</taxon>
    </lineage>
</organism>
<dbReference type="EMBL" id="OX465086">
    <property type="protein sequence ID" value="CAI9259435.1"/>
    <property type="molecule type" value="Genomic_DNA"/>
</dbReference>
<keyword evidence="1" id="KW-1133">Transmembrane helix</keyword>
<keyword evidence="3" id="KW-1185">Reference proteome</keyword>
<sequence length="123" mass="13524">MVKERATDKQVAFLPISISRTASKLSSTRSPGHLISRLMKLEKPSSIDLSGSHLIFPLCLVLFSFSIALVYLTWCRRDSTGEKGAGGGCLMAVNVVVSSVNDGVISKYAKWVMLKIEHFFGWC</sequence>
<accession>A0AA35V546</accession>
<name>A0AA35V546_LACSI</name>
<evidence type="ECO:0008006" key="4">
    <source>
        <dbReference type="Google" id="ProtNLM"/>
    </source>
</evidence>
<feature type="transmembrane region" description="Helical" evidence="1">
    <location>
        <begin position="54"/>
        <end position="74"/>
    </location>
</feature>
<gene>
    <name evidence="2" type="ORF">LSALG_LOCUS329</name>
</gene>
<evidence type="ECO:0000313" key="3">
    <source>
        <dbReference type="Proteomes" id="UP001177003"/>
    </source>
</evidence>
<evidence type="ECO:0000256" key="1">
    <source>
        <dbReference type="SAM" id="Phobius"/>
    </source>
</evidence>
<evidence type="ECO:0000313" key="2">
    <source>
        <dbReference type="EMBL" id="CAI9259435.1"/>
    </source>
</evidence>
<dbReference type="AlphaFoldDB" id="A0AA35V546"/>
<keyword evidence="1" id="KW-0812">Transmembrane</keyword>
<protein>
    <recommendedName>
        <fullName evidence="4">Transmembrane protein</fullName>
    </recommendedName>
</protein>
<proteinExistence type="predicted"/>
<keyword evidence="1" id="KW-0472">Membrane</keyword>